<keyword evidence="1" id="KW-1133">Transmembrane helix</keyword>
<dbReference type="Pfam" id="PF14373">
    <property type="entry name" value="Imm_superinfect"/>
    <property type="match status" value="1"/>
</dbReference>
<sequence>MLLLLSTAATKSDGSLFFKIILFVYFLPTIVGVLRIPIIKFKFITVLLINIFLGFTVVGWWLSFVKAVSNRKV</sequence>
<proteinExistence type="predicted"/>
<dbReference type="OrthoDB" id="1264093at2"/>
<evidence type="ECO:0000313" key="2">
    <source>
        <dbReference type="EMBL" id="SHL58028.1"/>
    </source>
</evidence>
<dbReference type="RefSeq" id="WP_073293654.1">
    <property type="nucleotide sequence ID" value="NZ_FRAV01000020.1"/>
</dbReference>
<gene>
    <name evidence="2" type="ORF">SAMN05444267_102076</name>
</gene>
<organism evidence="2 3">
    <name type="scientific">Chryseobacterium polytrichastri</name>
    <dbReference type="NCBI Taxonomy" id="1302687"/>
    <lineage>
        <taxon>Bacteria</taxon>
        <taxon>Pseudomonadati</taxon>
        <taxon>Bacteroidota</taxon>
        <taxon>Flavobacteriia</taxon>
        <taxon>Flavobacteriales</taxon>
        <taxon>Weeksellaceae</taxon>
        <taxon>Chryseobacterium group</taxon>
        <taxon>Chryseobacterium</taxon>
    </lineage>
</organism>
<dbReference type="Proteomes" id="UP000184364">
    <property type="component" value="Unassembled WGS sequence"/>
</dbReference>
<reference evidence="3" key="1">
    <citation type="submission" date="2016-11" db="EMBL/GenBank/DDBJ databases">
        <authorList>
            <person name="Varghese N."/>
            <person name="Submissions S."/>
        </authorList>
    </citation>
    <scope>NUCLEOTIDE SEQUENCE [LARGE SCALE GENOMIC DNA]</scope>
    <source>
        <strain evidence="3">DSM 26899</strain>
    </source>
</reference>
<dbReference type="STRING" id="1302687.SAMN05444267_102076"/>
<protein>
    <submittedName>
        <fullName evidence="2">T4 immunity holin family protein</fullName>
    </submittedName>
</protein>
<dbReference type="AlphaFoldDB" id="A0A1M7BSK9"/>
<name>A0A1M7BSK9_9FLAO</name>
<keyword evidence="1" id="KW-0812">Transmembrane</keyword>
<evidence type="ECO:0000313" key="3">
    <source>
        <dbReference type="Proteomes" id="UP000184364"/>
    </source>
</evidence>
<feature type="transmembrane region" description="Helical" evidence="1">
    <location>
        <begin position="16"/>
        <end position="36"/>
    </location>
</feature>
<keyword evidence="3" id="KW-1185">Reference proteome</keyword>
<dbReference type="EMBL" id="FRAV01000020">
    <property type="protein sequence ID" value="SHL58028.1"/>
    <property type="molecule type" value="Genomic_DNA"/>
</dbReference>
<accession>A0A1M7BSK9</accession>
<keyword evidence="1" id="KW-0472">Membrane</keyword>
<dbReference type="InterPro" id="IPR016410">
    <property type="entry name" value="Phage_imm"/>
</dbReference>
<evidence type="ECO:0000256" key="1">
    <source>
        <dbReference type="SAM" id="Phobius"/>
    </source>
</evidence>
<feature type="transmembrane region" description="Helical" evidence="1">
    <location>
        <begin position="43"/>
        <end position="63"/>
    </location>
</feature>